<sequence>MFAAGLLAAAVMPAQAKDFQIGDFDLSVNSTVSVGTSFRVENRDRALYSTGNRSSDGAAGTGFSNTTDDGNLNFDKGDAFSTIIKGVHDFELKKDNYGFFSRVKWFYDHTLNNEEVFHGHEPTSNARNQKLNDNGFHPYARFDGIDLLDAFFYMNTTVADKPLDFRLGRQVISWGESLFIPSAISGLNTIDVSAFRRPGSDLKEGFTPTEMIYGNLGLTDNTSLEAFYQLKWRKTVPEGCGTYFSSNDFAADGCSRLAFAAPLPDSAQFAPGFAVQGGPVARSVDNQPDDGGQFGLALRNYVSELDTEFGAYYMNYHSRLPLISVKATNTPVPPAGTPGIPPGLTPGNALPRALAGGGGSYFVDYAEDISVFGLSASTNLGGWSVAGEISLAQDVPIQLNANDLLASTLAAGVTNPAGPNALDRRVRALRPGETLAGFDRFDVTQVQSAFIKTFDRALNSSQVVFVAEVGAVFVNGLPEVAAGQRYGRNPVFGTARGTEGYVTDFSWGYRLRTQATYRDAFMGIDLVPSIAWSHDVDGWSPEPGQVFNEGRQSVGLGLGLEFDANTKASVNYTTFTNAADFDALRDRDFVSLTASYSF</sequence>
<feature type="chain" id="PRO_5045940626" evidence="1">
    <location>
        <begin position="17"/>
        <end position="598"/>
    </location>
</feature>
<name>A0AA86J5X6_9BURK</name>
<proteinExistence type="predicted"/>
<keyword evidence="1" id="KW-0732">Signal</keyword>
<accession>A0AA86J5X6</accession>
<gene>
    <name evidence="2" type="ORF">RGQ30_04310</name>
</gene>
<dbReference type="EMBL" id="AP028947">
    <property type="protein sequence ID" value="BET24930.1"/>
    <property type="molecule type" value="Genomic_DNA"/>
</dbReference>
<feature type="signal peptide" evidence="1">
    <location>
        <begin position="1"/>
        <end position="16"/>
    </location>
</feature>
<organism evidence="2 3">
    <name type="scientific">Limnobacter thiooxidans</name>
    <dbReference type="NCBI Taxonomy" id="131080"/>
    <lineage>
        <taxon>Bacteria</taxon>
        <taxon>Pseudomonadati</taxon>
        <taxon>Pseudomonadota</taxon>
        <taxon>Betaproteobacteria</taxon>
        <taxon>Burkholderiales</taxon>
        <taxon>Burkholderiaceae</taxon>
        <taxon>Limnobacter</taxon>
    </lineage>
</organism>
<keyword evidence="3" id="KW-1185">Reference proteome</keyword>
<evidence type="ECO:0000313" key="3">
    <source>
        <dbReference type="Proteomes" id="UP001329151"/>
    </source>
</evidence>
<dbReference type="Pfam" id="PF06980">
    <property type="entry name" value="DUF1302"/>
    <property type="match status" value="1"/>
</dbReference>
<evidence type="ECO:0000313" key="2">
    <source>
        <dbReference type="EMBL" id="BET24930.1"/>
    </source>
</evidence>
<dbReference type="Proteomes" id="UP001329151">
    <property type="component" value="Chromosome"/>
</dbReference>
<protein>
    <submittedName>
        <fullName evidence="2">DUF1302 domain-containing protein</fullName>
    </submittedName>
</protein>
<reference evidence="2 3" key="1">
    <citation type="submission" date="2023-10" db="EMBL/GenBank/DDBJ databases">
        <title>Complete Genome Sequence of Limnobacter thiooxidans CS-K2T, Isolated from freshwater lake sediments in Bavaria, Germany.</title>
        <authorList>
            <person name="Naruki M."/>
            <person name="Watanabe A."/>
            <person name="Warashina T."/>
            <person name="Morita T."/>
            <person name="Arakawa K."/>
        </authorList>
    </citation>
    <scope>NUCLEOTIDE SEQUENCE [LARGE SCALE GENOMIC DNA]</scope>
    <source>
        <strain evidence="2 3">CS-K2</strain>
    </source>
</reference>
<dbReference type="RefSeq" id="WP_338284675.1">
    <property type="nucleotide sequence ID" value="NZ_AP028947.1"/>
</dbReference>
<dbReference type="KEGG" id="lto:RGQ30_04310"/>
<dbReference type="AlphaFoldDB" id="A0AA86J5X6"/>
<dbReference type="InterPro" id="IPR010727">
    <property type="entry name" value="DUF1302"/>
</dbReference>
<evidence type="ECO:0000256" key="1">
    <source>
        <dbReference type="SAM" id="SignalP"/>
    </source>
</evidence>